<dbReference type="AlphaFoldDB" id="A0A6J4TGP9"/>
<keyword evidence="3" id="KW-0332">GMP biosynthesis</keyword>
<dbReference type="GO" id="GO:0005524">
    <property type="term" value="F:ATP binding"/>
    <property type="evidence" value="ECO:0007669"/>
    <property type="project" value="UniProtKB-KW"/>
</dbReference>
<sequence length="167" mass="17965">MSVQPPDSILIVDFGSQVTQLIARRVREAGVYSEIAPFSAAEDAFARLQPKGIILSGGPASVTTADSPRAPHALFEAGVPMLGICYGQQLMAEQLGGKVINGDHAEFGRAFIEVQEECPLFDGLWAPGERHQVWMSHGDKVDRLPDGFRIVAQSPGAPFAATVHDER</sequence>
<dbReference type="Gene3D" id="3.40.50.880">
    <property type="match status" value="1"/>
</dbReference>
<dbReference type="GO" id="GO:0005829">
    <property type="term" value="C:cytosol"/>
    <property type="evidence" value="ECO:0007669"/>
    <property type="project" value="TreeGrafter"/>
</dbReference>
<dbReference type="PANTHER" id="PTHR11922:SF2">
    <property type="entry name" value="GMP SYNTHASE [GLUTAMINE-HYDROLYZING]"/>
    <property type="match status" value="1"/>
</dbReference>
<organism evidence="8">
    <name type="scientific">uncultured Sphingomonadaceae bacterium</name>
    <dbReference type="NCBI Taxonomy" id="169976"/>
    <lineage>
        <taxon>Bacteria</taxon>
        <taxon>Pseudomonadati</taxon>
        <taxon>Pseudomonadota</taxon>
        <taxon>Alphaproteobacteria</taxon>
        <taxon>Sphingomonadales</taxon>
        <taxon>Sphingomonadaceae</taxon>
        <taxon>environmental samples</taxon>
    </lineage>
</organism>
<dbReference type="InterPro" id="IPR017926">
    <property type="entry name" value="GATASE"/>
</dbReference>
<keyword evidence="4" id="KW-0658">Purine biosynthesis</keyword>
<feature type="non-terminal residue" evidence="8">
    <location>
        <position position="167"/>
    </location>
</feature>
<accession>A0A6J4TGP9</accession>
<dbReference type="InterPro" id="IPR004739">
    <property type="entry name" value="GMP_synth_GATase"/>
</dbReference>
<dbReference type="PANTHER" id="PTHR11922">
    <property type="entry name" value="GMP SYNTHASE-RELATED"/>
    <property type="match status" value="1"/>
</dbReference>
<name>A0A6J4TGP9_9SPHN</name>
<evidence type="ECO:0000256" key="3">
    <source>
        <dbReference type="ARBA" id="ARBA00022749"/>
    </source>
</evidence>
<evidence type="ECO:0000256" key="5">
    <source>
        <dbReference type="ARBA" id="ARBA00022840"/>
    </source>
</evidence>
<feature type="domain" description="Glutamine amidotransferase" evidence="7">
    <location>
        <begin position="10"/>
        <end position="166"/>
    </location>
</feature>
<protein>
    <submittedName>
        <fullName evidence="8">GMP synthase [glutamine-hydrolyzing], amidotransferase subunit / GMP synthase [glutamine-hydrolyzing], ATP pyrophosphatase subunit</fullName>
        <ecNumber evidence="8">6.3.5.2</ecNumber>
    </submittedName>
</protein>
<dbReference type="CDD" id="cd01742">
    <property type="entry name" value="GATase1_GMP_Synthase"/>
    <property type="match status" value="1"/>
</dbReference>
<dbReference type="PROSITE" id="PS51273">
    <property type="entry name" value="GATASE_TYPE_1"/>
    <property type="match status" value="1"/>
</dbReference>
<proteinExistence type="predicted"/>
<evidence type="ECO:0000256" key="4">
    <source>
        <dbReference type="ARBA" id="ARBA00022755"/>
    </source>
</evidence>
<reference evidence="8" key="1">
    <citation type="submission" date="2020-02" db="EMBL/GenBank/DDBJ databases">
        <authorList>
            <person name="Meier V. D."/>
        </authorList>
    </citation>
    <scope>NUCLEOTIDE SEQUENCE</scope>
    <source>
        <strain evidence="8">AVDCRST_MAG91</strain>
    </source>
</reference>
<keyword evidence="6" id="KW-0315">Glutamine amidotransferase</keyword>
<keyword evidence="1 8" id="KW-0436">Ligase</keyword>
<dbReference type="GO" id="GO:0003921">
    <property type="term" value="F:GMP synthase activity"/>
    <property type="evidence" value="ECO:0007669"/>
    <property type="project" value="TreeGrafter"/>
</dbReference>
<evidence type="ECO:0000313" key="8">
    <source>
        <dbReference type="EMBL" id="CAA9522910.1"/>
    </source>
</evidence>
<dbReference type="NCBIfam" id="TIGR00888">
    <property type="entry name" value="guaA_Nterm"/>
    <property type="match status" value="1"/>
</dbReference>
<keyword evidence="8" id="KW-0808">Transferase</keyword>
<evidence type="ECO:0000256" key="6">
    <source>
        <dbReference type="ARBA" id="ARBA00022962"/>
    </source>
</evidence>
<dbReference type="InterPro" id="IPR029062">
    <property type="entry name" value="Class_I_gatase-like"/>
</dbReference>
<keyword evidence="5" id="KW-0067">ATP-binding</keyword>
<keyword evidence="2" id="KW-0547">Nucleotide-binding</keyword>
<evidence type="ECO:0000256" key="1">
    <source>
        <dbReference type="ARBA" id="ARBA00022598"/>
    </source>
</evidence>
<dbReference type="Pfam" id="PF00117">
    <property type="entry name" value="GATase"/>
    <property type="match status" value="1"/>
</dbReference>
<evidence type="ECO:0000256" key="2">
    <source>
        <dbReference type="ARBA" id="ARBA00022741"/>
    </source>
</evidence>
<dbReference type="EMBL" id="CADCVX010000420">
    <property type="protein sequence ID" value="CAA9522910.1"/>
    <property type="molecule type" value="Genomic_DNA"/>
</dbReference>
<evidence type="ECO:0000259" key="7">
    <source>
        <dbReference type="Pfam" id="PF00117"/>
    </source>
</evidence>
<dbReference type="SUPFAM" id="SSF52317">
    <property type="entry name" value="Class I glutamine amidotransferase-like"/>
    <property type="match status" value="1"/>
</dbReference>
<gene>
    <name evidence="8" type="ORF">AVDCRST_MAG91-2309</name>
</gene>
<dbReference type="PRINTS" id="PR00099">
    <property type="entry name" value="CPSGATASE"/>
</dbReference>
<dbReference type="GO" id="GO:0016740">
    <property type="term" value="F:transferase activity"/>
    <property type="evidence" value="ECO:0007669"/>
    <property type="project" value="UniProtKB-KW"/>
</dbReference>
<dbReference type="EC" id="6.3.5.2" evidence="8"/>